<feature type="domain" description="Integrase core" evidence="1">
    <location>
        <begin position="1"/>
        <end position="93"/>
    </location>
</feature>
<dbReference type="InterPro" id="IPR058913">
    <property type="entry name" value="Integrase_dom_put"/>
</dbReference>
<name>A0A8H6IHN3_9AGAR</name>
<proteinExistence type="predicted"/>
<accession>A0A8H6IHN3</accession>
<evidence type="ECO:0000259" key="1">
    <source>
        <dbReference type="Pfam" id="PF24764"/>
    </source>
</evidence>
<protein>
    <recommendedName>
        <fullName evidence="1">Integrase core domain-containing protein</fullName>
    </recommendedName>
</protein>
<keyword evidence="3" id="KW-1185">Reference proteome</keyword>
<dbReference type="OrthoDB" id="3353107at2759"/>
<dbReference type="AlphaFoldDB" id="A0A8H6IHN3"/>
<comment type="caution">
    <text evidence="2">The sequence shown here is derived from an EMBL/GenBank/DDBJ whole genome shotgun (WGS) entry which is preliminary data.</text>
</comment>
<gene>
    <name evidence="2" type="ORF">DFP72DRAFT_985815</name>
</gene>
<dbReference type="Proteomes" id="UP000521943">
    <property type="component" value="Unassembled WGS sequence"/>
</dbReference>
<evidence type="ECO:0000313" key="2">
    <source>
        <dbReference type="EMBL" id="KAF6765870.1"/>
    </source>
</evidence>
<dbReference type="Pfam" id="PF24764">
    <property type="entry name" value="rva_4"/>
    <property type="match status" value="1"/>
</dbReference>
<reference evidence="2 3" key="1">
    <citation type="submission" date="2020-07" db="EMBL/GenBank/DDBJ databases">
        <title>Comparative genomics of pyrophilous fungi reveals a link between fire events and developmental genes.</title>
        <authorList>
            <consortium name="DOE Joint Genome Institute"/>
            <person name="Steindorff A.S."/>
            <person name="Carver A."/>
            <person name="Calhoun S."/>
            <person name="Stillman K."/>
            <person name="Liu H."/>
            <person name="Lipzen A."/>
            <person name="Pangilinan J."/>
            <person name="Labutti K."/>
            <person name="Bruns T.D."/>
            <person name="Grigoriev I.V."/>
        </authorList>
    </citation>
    <scope>NUCLEOTIDE SEQUENCE [LARGE SCALE GENOMIC DNA]</scope>
    <source>
        <strain evidence="2 3">CBS 144469</strain>
    </source>
</reference>
<organism evidence="2 3">
    <name type="scientific">Ephemerocybe angulata</name>
    <dbReference type="NCBI Taxonomy" id="980116"/>
    <lineage>
        <taxon>Eukaryota</taxon>
        <taxon>Fungi</taxon>
        <taxon>Dikarya</taxon>
        <taxon>Basidiomycota</taxon>
        <taxon>Agaricomycotina</taxon>
        <taxon>Agaricomycetes</taxon>
        <taxon>Agaricomycetidae</taxon>
        <taxon>Agaricales</taxon>
        <taxon>Agaricineae</taxon>
        <taxon>Psathyrellaceae</taxon>
        <taxon>Ephemerocybe</taxon>
    </lineage>
</organism>
<dbReference type="EMBL" id="JACGCI010000002">
    <property type="protein sequence ID" value="KAF6765870.1"/>
    <property type="molecule type" value="Genomic_DNA"/>
</dbReference>
<sequence length="213" mass="24663">MERVRGENRGSYIWGKSVHNIRIERLWVDNLELQDGLDRNKDAHIWLLHFLFLNQINIDIQAWIQVWNNHTISRRGQSHLSPNTLYARGTLERGQRGLFLGEDIGDIEAYGVDWADYDRADIRNHQEANNEHEGDEDDEDRHNPFVLQTPTRMSHVEVADPRCPFQSPDDVDALDIALRALPFSSSADMGARRLLWIEALRIATDIMDRSLNA</sequence>
<evidence type="ECO:0000313" key="3">
    <source>
        <dbReference type="Proteomes" id="UP000521943"/>
    </source>
</evidence>